<evidence type="ECO:0000256" key="12">
    <source>
        <dbReference type="SAM" id="MobiDB-lite"/>
    </source>
</evidence>
<evidence type="ECO:0000313" key="16">
    <source>
        <dbReference type="EMBL" id="OWF34311.1"/>
    </source>
</evidence>
<feature type="compositionally biased region" description="Polar residues" evidence="12">
    <location>
        <begin position="468"/>
        <end position="486"/>
    </location>
</feature>
<dbReference type="GO" id="GO:0009401">
    <property type="term" value="P:phosphoenolpyruvate-dependent sugar phosphotransferase system"/>
    <property type="evidence" value="ECO:0007669"/>
    <property type="project" value="UniProtKB-KW"/>
</dbReference>
<evidence type="ECO:0000256" key="5">
    <source>
        <dbReference type="ARBA" id="ARBA00022679"/>
    </source>
</evidence>
<dbReference type="GO" id="GO:0016301">
    <property type="term" value="F:kinase activity"/>
    <property type="evidence" value="ECO:0007669"/>
    <property type="project" value="UniProtKB-KW"/>
</dbReference>
<keyword evidence="2" id="KW-0813">Transport</keyword>
<dbReference type="SUPFAM" id="SSF55604">
    <property type="entry name" value="Glucose permease domain IIB"/>
    <property type="match status" value="1"/>
</dbReference>
<evidence type="ECO:0000256" key="7">
    <source>
        <dbReference type="ARBA" id="ARBA00022692"/>
    </source>
</evidence>
<organism evidence="16 17">
    <name type="scientific">Companilactobacillus kimchii</name>
    <dbReference type="NCBI Taxonomy" id="2801452"/>
    <lineage>
        <taxon>Bacteria</taxon>
        <taxon>Bacillati</taxon>
        <taxon>Bacillota</taxon>
        <taxon>Bacilli</taxon>
        <taxon>Lactobacillales</taxon>
        <taxon>Lactobacillaceae</taxon>
        <taxon>Companilactobacillus</taxon>
    </lineage>
</organism>
<keyword evidence="4" id="KW-0762">Sugar transport</keyword>
<feature type="transmembrane region" description="Helical" evidence="13">
    <location>
        <begin position="433"/>
        <end position="455"/>
    </location>
</feature>
<reference evidence="16 17" key="1">
    <citation type="submission" date="2017-03" db="EMBL/GenBank/DDBJ databases">
        <title>Genome sequence of Lactobacillus kimchii KACC 12383.</title>
        <authorList>
            <person name="Chun J."/>
        </authorList>
    </citation>
    <scope>NUCLEOTIDE SEQUENCE [LARGE SCALE GENOMIC DNA]</scope>
    <source>
        <strain evidence="16 17">KACC 12383</strain>
    </source>
</reference>
<dbReference type="Proteomes" id="UP000196649">
    <property type="component" value="Unassembled WGS sequence"/>
</dbReference>
<keyword evidence="9 13" id="KW-1133">Transmembrane helix</keyword>
<feature type="domain" description="PTS EIIB type-1" evidence="14">
    <location>
        <begin position="6"/>
        <end position="88"/>
    </location>
</feature>
<dbReference type="InterPro" id="IPR001996">
    <property type="entry name" value="PTS_IIB_1"/>
</dbReference>
<feature type="transmembrane region" description="Helical" evidence="13">
    <location>
        <begin position="214"/>
        <end position="236"/>
    </location>
</feature>
<feature type="active site" description="Phosphocysteine intermediate; for EIIB activity" evidence="11">
    <location>
        <position position="28"/>
    </location>
</feature>
<keyword evidence="10 13" id="KW-0472">Membrane</keyword>
<keyword evidence="8" id="KW-0418">Kinase</keyword>
<dbReference type="Pfam" id="PF02378">
    <property type="entry name" value="PTS_EIIC"/>
    <property type="match status" value="1"/>
</dbReference>
<evidence type="ECO:0000256" key="2">
    <source>
        <dbReference type="ARBA" id="ARBA00022448"/>
    </source>
</evidence>
<dbReference type="InterPro" id="IPR003352">
    <property type="entry name" value="PTS_EIIC"/>
</dbReference>
<evidence type="ECO:0000256" key="10">
    <source>
        <dbReference type="ARBA" id="ARBA00023136"/>
    </source>
</evidence>
<evidence type="ECO:0000256" key="1">
    <source>
        <dbReference type="ARBA" id="ARBA00004651"/>
    </source>
</evidence>
<feature type="transmembrane region" description="Helical" evidence="13">
    <location>
        <begin position="122"/>
        <end position="142"/>
    </location>
</feature>
<feature type="transmembrane region" description="Helical" evidence="13">
    <location>
        <begin position="154"/>
        <end position="172"/>
    </location>
</feature>
<dbReference type="GO" id="GO:0008982">
    <property type="term" value="F:protein-N(PI)-phosphohistidine-sugar phosphotransferase activity"/>
    <property type="evidence" value="ECO:0007669"/>
    <property type="project" value="InterPro"/>
</dbReference>
<evidence type="ECO:0000259" key="15">
    <source>
        <dbReference type="PROSITE" id="PS51103"/>
    </source>
</evidence>
<evidence type="ECO:0000256" key="11">
    <source>
        <dbReference type="PROSITE-ProRule" id="PRU00421"/>
    </source>
</evidence>
<keyword evidence="3" id="KW-1003">Cell membrane</keyword>
<dbReference type="InterPro" id="IPR050558">
    <property type="entry name" value="PTS_Sugar-Specific_Components"/>
</dbReference>
<dbReference type="CDD" id="cd00212">
    <property type="entry name" value="PTS_IIB_glc"/>
    <property type="match status" value="1"/>
</dbReference>
<dbReference type="PANTHER" id="PTHR30175:SF1">
    <property type="entry name" value="PTS SYSTEM ARBUTIN-, CELLOBIOSE-, AND SALICIN-SPECIFIC EIIBC COMPONENT-RELATED"/>
    <property type="match status" value="1"/>
</dbReference>
<evidence type="ECO:0000256" key="6">
    <source>
        <dbReference type="ARBA" id="ARBA00022683"/>
    </source>
</evidence>
<accession>A0A210PCZ6</accession>
<dbReference type="PROSITE" id="PS51098">
    <property type="entry name" value="PTS_EIIB_TYPE_1"/>
    <property type="match status" value="1"/>
</dbReference>
<feature type="transmembrane region" description="Helical" evidence="13">
    <location>
        <begin position="390"/>
        <end position="413"/>
    </location>
</feature>
<evidence type="ECO:0000256" key="9">
    <source>
        <dbReference type="ARBA" id="ARBA00022989"/>
    </source>
</evidence>
<keyword evidence="5 16" id="KW-0808">Transferase</keyword>
<dbReference type="EMBL" id="MXAL01000001">
    <property type="protein sequence ID" value="OWF34311.1"/>
    <property type="molecule type" value="Genomic_DNA"/>
</dbReference>
<evidence type="ECO:0000256" key="4">
    <source>
        <dbReference type="ARBA" id="ARBA00022597"/>
    </source>
</evidence>
<dbReference type="FunFam" id="3.30.1360.60:FF:000001">
    <property type="entry name" value="PTS system glucose-specific IIBC component PtsG"/>
    <property type="match status" value="1"/>
</dbReference>
<dbReference type="GO" id="GO:0005886">
    <property type="term" value="C:plasma membrane"/>
    <property type="evidence" value="ECO:0007669"/>
    <property type="project" value="UniProtKB-SubCell"/>
</dbReference>
<feature type="transmembrane region" description="Helical" evidence="13">
    <location>
        <begin position="291"/>
        <end position="311"/>
    </location>
</feature>
<feature type="domain" description="PTS EIIC type-1" evidence="15">
    <location>
        <begin position="113"/>
        <end position="466"/>
    </location>
</feature>
<feature type="region of interest" description="Disordered" evidence="12">
    <location>
        <begin position="465"/>
        <end position="486"/>
    </location>
</feature>
<dbReference type="InterPro" id="IPR013013">
    <property type="entry name" value="PTS_EIIC_1"/>
</dbReference>
<proteinExistence type="predicted"/>
<dbReference type="PANTHER" id="PTHR30175">
    <property type="entry name" value="PHOSPHOTRANSFERASE SYSTEM TRANSPORT PROTEIN"/>
    <property type="match status" value="1"/>
</dbReference>
<feature type="transmembrane region" description="Helical" evidence="13">
    <location>
        <begin position="256"/>
        <end position="284"/>
    </location>
</feature>
<dbReference type="InterPro" id="IPR036878">
    <property type="entry name" value="Glu_permease_IIB"/>
</dbReference>
<protein>
    <submittedName>
        <fullName evidence="16">Protein-N(Pi)-phosphohistidine--sugar phosphotransferase</fullName>
        <ecNumber evidence="16">2.7.1.191</ecNumber>
    </submittedName>
</protein>
<dbReference type="Pfam" id="PF00367">
    <property type="entry name" value="PTS_EIIB"/>
    <property type="match status" value="1"/>
</dbReference>
<dbReference type="GO" id="GO:0015771">
    <property type="term" value="P:trehalose transport"/>
    <property type="evidence" value="ECO:0007669"/>
    <property type="project" value="TreeGrafter"/>
</dbReference>
<comment type="caution">
    <text evidence="16">The sequence shown here is derived from an EMBL/GenBank/DDBJ whole genome shotgun (WGS) entry which is preliminary data.</text>
</comment>
<dbReference type="PROSITE" id="PS01035">
    <property type="entry name" value="PTS_EIIB_TYPE_1_CYS"/>
    <property type="match status" value="1"/>
</dbReference>
<evidence type="ECO:0000256" key="3">
    <source>
        <dbReference type="ARBA" id="ARBA00022475"/>
    </source>
</evidence>
<dbReference type="AlphaFoldDB" id="A0A210PCZ6"/>
<sequence length="486" mass="51491">MKKDYQKLAIDIVSGVGGKQNINSLVHCATRLRFDLKDDNKPDKEQLESLNGVVTVVRTANQYQVVIGNEVSHVFDEIIKLGVINGDSDTVESSNIQPNDPKKKEGIFNQIIDAITACMTPMIPALTAAGMIKVILSLATTFNWMSSNAPTYKVLDIMGDSAFYFMPILLAINASKRFKVNTSLAVIVAGILLHPNFTAWVSSGKPISFLSIPIAPDTYAATVIPALLMVWVMGFIEKGVDHITPSSLKIILNPTLILLISAPIALIIVGPLGSFAGAGLAWVINMLQGRLGFIMVTLLAAGMPFIVMTGMHHALTPIFLSTFASTGHESLILVAQVCSNLAQGAAALAFGIRAKKPSQKSLATSSGISAIMGITEPAMYGINLKYKKPMIGAVIGAGVAGLYGGIMGVTLYVPQNSFMAILGLNGAKGLTNVVNGVIMMALSLSVSFIASLILSKGSKEVVEKKKATNTNEPKTEVTLNSVSSIN</sequence>
<dbReference type="GO" id="GO:0090589">
    <property type="term" value="F:protein-phosphocysteine-trehalose phosphotransferase system transporter activity"/>
    <property type="evidence" value="ECO:0007669"/>
    <property type="project" value="TreeGrafter"/>
</dbReference>
<keyword evidence="7 13" id="KW-0812">Transmembrane</keyword>
<evidence type="ECO:0000259" key="14">
    <source>
        <dbReference type="PROSITE" id="PS51098"/>
    </source>
</evidence>
<dbReference type="EC" id="2.7.1.191" evidence="16"/>
<dbReference type="Gene3D" id="3.30.1360.60">
    <property type="entry name" value="Glucose permease domain IIB"/>
    <property type="match status" value="1"/>
</dbReference>
<dbReference type="RefSeq" id="WP_056968036.1">
    <property type="nucleotide sequence ID" value="NZ_LNUB01000004.1"/>
</dbReference>
<dbReference type="PROSITE" id="PS51103">
    <property type="entry name" value="PTS_EIIC_TYPE_1"/>
    <property type="match status" value="1"/>
</dbReference>
<keyword evidence="6" id="KW-0598">Phosphotransferase system</keyword>
<comment type="subcellular location">
    <subcellularLocation>
        <location evidence="1">Cell membrane</location>
        <topology evidence="1">Multi-pass membrane protein</topology>
    </subcellularLocation>
</comment>
<dbReference type="InterPro" id="IPR018113">
    <property type="entry name" value="PTrfase_EIIB_Cys"/>
</dbReference>
<evidence type="ECO:0000256" key="13">
    <source>
        <dbReference type="SAM" id="Phobius"/>
    </source>
</evidence>
<gene>
    <name evidence="16" type="ORF">LKACC12383_00224</name>
</gene>
<evidence type="ECO:0000256" key="8">
    <source>
        <dbReference type="ARBA" id="ARBA00022777"/>
    </source>
</evidence>
<feature type="transmembrane region" description="Helical" evidence="13">
    <location>
        <begin position="331"/>
        <end position="352"/>
    </location>
</feature>
<evidence type="ECO:0000313" key="17">
    <source>
        <dbReference type="Proteomes" id="UP000196649"/>
    </source>
</evidence>
<name>A0A210PCZ6_9LACO</name>
<feature type="transmembrane region" description="Helical" evidence="13">
    <location>
        <begin position="184"/>
        <end position="202"/>
    </location>
</feature>